<reference evidence="2" key="1">
    <citation type="submission" date="2022-10" db="EMBL/GenBank/DDBJ databases">
        <title>The complete genomes of actinobacterial strains from the NBC collection.</title>
        <authorList>
            <person name="Joergensen T.S."/>
            <person name="Alvarez Arevalo M."/>
            <person name="Sterndorff E.B."/>
            <person name="Faurdal D."/>
            <person name="Vuksanovic O."/>
            <person name="Mourched A.-S."/>
            <person name="Charusanti P."/>
            <person name="Shaw S."/>
            <person name="Blin K."/>
            <person name="Weber T."/>
        </authorList>
    </citation>
    <scope>NUCLEOTIDE SEQUENCE</scope>
    <source>
        <strain evidence="2">NBC_00060</strain>
    </source>
</reference>
<dbReference type="AlphaFoldDB" id="A0AAU2H1K3"/>
<feature type="region of interest" description="Disordered" evidence="1">
    <location>
        <begin position="52"/>
        <end position="75"/>
    </location>
</feature>
<name>A0AAU2H1K3_9ACTN</name>
<accession>A0AAU2H1K3</accession>
<protein>
    <submittedName>
        <fullName evidence="2">Uncharacterized protein</fullName>
    </submittedName>
</protein>
<dbReference type="EMBL" id="CP108253">
    <property type="protein sequence ID" value="WTU41314.1"/>
    <property type="molecule type" value="Genomic_DNA"/>
</dbReference>
<organism evidence="2">
    <name type="scientific">Streptomyces sp. NBC_00060</name>
    <dbReference type="NCBI Taxonomy" id="2975636"/>
    <lineage>
        <taxon>Bacteria</taxon>
        <taxon>Bacillati</taxon>
        <taxon>Actinomycetota</taxon>
        <taxon>Actinomycetes</taxon>
        <taxon>Kitasatosporales</taxon>
        <taxon>Streptomycetaceae</taxon>
        <taxon>Streptomyces</taxon>
    </lineage>
</organism>
<evidence type="ECO:0000256" key="1">
    <source>
        <dbReference type="SAM" id="MobiDB-lite"/>
    </source>
</evidence>
<sequence>MASTERWHWRTVHDAAALEDVPPHLGPQEAQEWCNFTVWHPERLPAGCDSATTTLRKEAPPGRTGQDSGRTPWSRANPAAFRTEIGGGGRRLRLKQFLYDWAFPAADHPALWGSETLTFPIGEGRVVWLGTDYLGHAAASARMSRTTVELSVLEGEFTGEELVELYRSLRPAVPGVPARVIGTPFGELSYWARHQDVDMVSVPTGLFTFHRRTRPHEGDWVGPDELTGFLADQRLPALLGGFPADSAAVFADADGSRELEVIYTSAGGDELRLTLQRPGRGRMPFPPQREKHPARAKEIGLDGRTLYLAYVDEGVGPFDAMWHDVHAGVEARLLSSAREGLDKQFVLALVREVLAAAPLTGKGSVL</sequence>
<evidence type="ECO:0000313" key="2">
    <source>
        <dbReference type="EMBL" id="WTU41314.1"/>
    </source>
</evidence>
<proteinExistence type="predicted"/>
<gene>
    <name evidence="2" type="ORF">OHV25_17855</name>
</gene>